<dbReference type="SUPFAM" id="SSF56112">
    <property type="entry name" value="Protein kinase-like (PK-like)"/>
    <property type="match status" value="1"/>
</dbReference>
<dbReference type="PROSITE" id="PS50011">
    <property type="entry name" value="PROTEIN_KINASE_DOM"/>
    <property type="match status" value="1"/>
</dbReference>
<dbReference type="Proteomes" id="UP000008311">
    <property type="component" value="Unassembled WGS sequence"/>
</dbReference>
<keyword evidence="9 14" id="KW-1133">Transmembrane helix</keyword>
<keyword evidence="18" id="KW-1185">Reference proteome</keyword>
<evidence type="ECO:0000256" key="14">
    <source>
        <dbReference type="SAM" id="Phobius"/>
    </source>
</evidence>
<dbReference type="InterPro" id="IPR008271">
    <property type="entry name" value="Ser/Thr_kinase_AS"/>
</dbReference>
<dbReference type="AlphaFoldDB" id="B9SYC6"/>
<keyword evidence="2" id="KW-0723">Serine/threonine-protein kinase</keyword>
<dbReference type="Gene3D" id="1.10.510.10">
    <property type="entry name" value="Transferase(Phosphotransferase) domain 1"/>
    <property type="match status" value="1"/>
</dbReference>
<evidence type="ECO:0000256" key="10">
    <source>
        <dbReference type="ARBA" id="ARBA00023136"/>
    </source>
</evidence>
<dbReference type="InterPro" id="IPR017441">
    <property type="entry name" value="Protein_kinase_ATP_BS"/>
</dbReference>
<feature type="binding site" evidence="12">
    <location>
        <position position="553"/>
    </location>
    <ligand>
        <name>ATP</name>
        <dbReference type="ChEBI" id="CHEBI:30616"/>
    </ligand>
</feature>
<dbReference type="STRING" id="3988.B9SYC6"/>
<keyword evidence="6 12" id="KW-0547">Nucleotide-binding</keyword>
<dbReference type="Gene3D" id="2.60.120.430">
    <property type="entry name" value="Galactose-binding lectin"/>
    <property type="match status" value="2"/>
</dbReference>
<evidence type="ECO:0000256" key="2">
    <source>
        <dbReference type="ARBA" id="ARBA00022527"/>
    </source>
</evidence>
<dbReference type="GO" id="GO:0004709">
    <property type="term" value="F:MAP kinase kinase kinase activity"/>
    <property type="evidence" value="ECO:0007669"/>
    <property type="project" value="UniProtKB-EC"/>
</dbReference>
<keyword evidence="8 12" id="KW-0067">ATP-binding</keyword>
<dbReference type="PANTHER" id="PTHR34590:SF5">
    <property type="entry name" value="OS04G0586500 PROTEIN"/>
    <property type="match status" value="1"/>
</dbReference>
<dbReference type="InterPro" id="IPR045272">
    <property type="entry name" value="ANXUR1/2-like"/>
</dbReference>
<dbReference type="GO" id="GO:0005524">
    <property type="term" value="F:ATP binding"/>
    <property type="evidence" value="ECO:0007669"/>
    <property type="project" value="UniProtKB-UniRule"/>
</dbReference>
<dbReference type="SMART" id="SM00220">
    <property type="entry name" value="S_TKc"/>
    <property type="match status" value="1"/>
</dbReference>
<evidence type="ECO:0000256" key="9">
    <source>
        <dbReference type="ARBA" id="ARBA00022989"/>
    </source>
</evidence>
<accession>B9SYC6</accession>
<keyword evidence="10 14" id="KW-0472">Membrane</keyword>
<protein>
    <submittedName>
        <fullName evidence="17">Kinase, putative</fullName>
        <ecNumber evidence="17">2.7.11.25</ecNumber>
    </submittedName>
</protein>
<keyword evidence="3 17" id="KW-0808">Transferase</keyword>
<evidence type="ECO:0000256" key="12">
    <source>
        <dbReference type="PROSITE-ProRule" id="PRU10141"/>
    </source>
</evidence>
<evidence type="ECO:0000313" key="17">
    <source>
        <dbReference type="EMBL" id="EEF31383.1"/>
    </source>
</evidence>
<evidence type="ECO:0000256" key="13">
    <source>
        <dbReference type="SAM" id="MobiDB-lite"/>
    </source>
</evidence>
<evidence type="ECO:0000256" key="11">
    <source>
        <dbReference type="ARBA" id="ARBA00023180"/>
    </source>
</evidence>
<feature type="domain" description="Protein kinase" evidence="16">
    <location>
        <begin position="524"/>
        <end position="800"/>
    </location>
</feature>
<dbReference type="InterPro" id="IPR001245">
    <property type="entry name" value="Ser-Thr/Tyr_kinase_cat_dom"/>
</dbReference>
<keyword evidence="5 15" id="KW-0732">Signal</keyword>
<dbReference type="Pfam" id="PF12819">
    <property type="entry name" value="Malectin_like"/>
    <property type="match status" value="1"/>
</dbReference>
<keyword evidence="7 17" id="KW-0418">Kinase</keyword>
<evidence type="ECO:0000256" key="5">
    <source>
        <dbReference type="ARBA" id="ARBA00022729"/>
    </source>
</evidence>
<dbReference type="KEGG" id="rcu:8260252"/>
<keyword evidence="11" id="KW-0325">Glycoprotein</keyword>
<feature type="transmembrane region" description="Helical" evidence="14">
    <location>
        <begin position="444"/>
        <end position="468"/>
    </location>
</feature>
<evidence type="ECO:0000259" key="16">
    <source>
        <dbReference type="PROSITE" id="PS50011"/>
    </source>
</evidence>
<dbReference type="PROSITE" id="PS00108">
    <property type="entry name" value="PROTEIN_KINASE_ST"/>
    <property type="match status" value="1"/>
</dbReference>
<dbReference type="GO" id="GO:0004672">
    <property type="term" value="F:protein kinase activity"/>
    <property type="evidence" value="ECO:0000318"/>
    <property type="project" value="GO_Central"/>
</dbReference>
<dbReference type="InParanoid" id="B9SYC6"/>
<evidence type="ECO:0000256" key="6">
    <source>
        <dbReference type="ARBA" id="ARBA00022741"/>
    </source>
</evidence>
<name>B9SYC6_RICCO</name>
<dbReference type="FunFam" id="3.30.200.20:FF:000039">
    <property type="entry name" value="receptor-like protein kinase FERONIA"/>
    <property type="match status" value="1"/>
</dbReference>
<evidence type="ECO:0000256" key="15">
    <source>
        <dbReference type="SAM" id="SignalP"/>
    </source>
</evidence>
<evidence type="ECO:0000256" key="7">
    <source>
        <dbReference type="ARBA" id="ARBA00022777"/>
    </source>
</evidence>
<reference evidence="18" key="1">
    <citation type="journal article" date="2010" name="Nat. Biotechnol.">
        <title>Draft genome sequence of the oilseed species Ricinus communis.</title>
        <authorList>
            <person name="Chan A.P."/>
            <person name="Crabtree J."/>
            <person name="Zhao Q."/>
            <person name="Lorenzi H."/>
            <person name="Orvis J."/>
            <person name="Puiu D."/>
            <person name="Melake-Berhan A."/>
            <person name="Jones K.M."/>
            <person name="Redman J."/>
            <person name="Chen G."/>
            <person name="Cahoon E.B."/>
            <person name="Gedil M."/>
            <person name="Stanke M."/>
            <person name="Haas B.J."/>
            <person name="Wortman J.R."/>
            <person name="Fraser-Liggett C.M."/>
            <person name="Ravel J."/>
            <person name="Rabinowicz P.D."/>
        </authorList>
    </citation>
    <scope>NUCLEOTIDE SEQUENCE [LARGE SCALE GENOMIC DNA]</scope>
    <source>
        <strain evidence="18">cv. Hale</strain>
    </source>
</reference>
<dbReference type="GO" id="GO:0005886">
    <property type="term" value="C:plasma membrane"/>
    <property type="evidence" value="ECO:0000318"/>
    <property type="project" value="GO_Central"/>
</dbReference>
<comment type="subcellular location">
    <subcellularLocation>
        <location evidence="1">Membrane</location>
        <topology evidence="1">Single-pass type I membrane protein</topology>
    </subcellularLocation>
</comment>
<evidence type="ECO:0000256" key="3">
    <source>
        <dbReference type="ARBA" id="ARBA00022679"/>
    </source>
</evidence>
<dbReference type="OrthoDB" id="1720310at2759"/>
<feature type="chain" id="PRO_5002892174" evidence="15">
    <location>
        <begin position="24"/>
        <end position="888"/>
    </location>
</feature>
<dbReference type="InterPro" id="IPR024788">
    <property type="entry name" value="Malectin-like_Carb-bd_dom"/>
</dbReference>
<feature type="signal peptide" evidence="15">
    <location>
        <begin position="1"/>
        <end position="23"/>
    </location>
</feature>
<sequence>MSLRDHPGLLLVFLLHFIPPTTAKPADLILLNCGTSSSATSLDGRGWDGDAQSKFLASNSETASYGCSASQRDPSATEVPYMDARVSQSKFTYLFPVSPGSKFVRLYFYPTKYSDLEISKSFFSVTANDYTLLRNFSAYLAVSAMKPDVYSFVKEYVITVWDNNQKLDLTFSASRGSFAFINGIEIVSIPDNLYASSINNPLTYVGINNPFYLDNTTALETFHRLNVGGKDISGSGDTGMYRTWLQDSDYIFGGAFGLLTILPKNVTIKYKMATPDYTAPLLVYSILRFMGHDPNRSMNYNLTWLFSVDAGFNYLVRLHFCEFRVEIAESWNQLVFFVFINNQTADDQVDVIYLSGGKSVPAYKDYVVWVPEGSHSKQDLWLALHPNTKSKPAFHDAILNGLEIFKLNKSDGSLAGSNPELVVAPPSPEHPSLSKEKRSRKSSMIMAVIGAVCGGALMLSVVICSFVYKQRKANDSGKIEAKSFRVPVRFSFVSRSSTTNASLRSLDRFRRFSIFEIEMATFKFDDEFIIGSGGFGNVYKGYIDDGATPVAIKRLHSSSRQGAREFKTEIKLLAKLQNPNLVALIGYCDDPGEMILVYEYMHRGTLRDHLYKTRNPPLPWKQRLEICIGAARGLHYLHTGMKPPIIHRDVKSTNILIDENWVAKVSDFGLSRTGPTSDSQTHVSTVVRGSFGYVDPEYYRRQHLTEKSDVYSFGVVLLEVLCARPPVIPGLPKEQVNLADWARICYRRGALNQIIDPNLMGDVAPACLVKFGEIAESCLRDQGILRPAMSDVVFGLQLVLQLQESNEVSIASGGGDGDGVSEQHESPLLVHREVVTTEDDDNLFSGSGGQEEETKSSISSWGRSVAQSDPDRLKSGAVFSEIISPKGR</sequence>
<evidence type="ECO:0000313" key="18">
    <source>
        <dbReference type="Proteomes" id="UP000008311"/>
    </source>
</evidence>
<dbReference type="CDD" id="cd14066">
    <property type="entry name" value="STKc_IRAK"/>
    <property type="match status" value="1"/>
</dbReference>
<feature type="compositionally biased region" description="Polar residues" evidence="13">
    <location>
        <begin position="856"/>
        <end position="867"/>
    </location>
</feature>
<evidence type="ECO:0000256" key="8">
    <source>
        <dbReference type="ARBA" id="ARBA00022840"/>
    </source>
</evidence>
<proteinExistence type="predicted"/>
<dbReference type="GO" id="GO:0010038">
    <property type="term" value="P:response to metal ion"/>
    <property type="evidence" value="ECO:0007669"/>
    <property type="project" value="UniProtKB-ARBA"/>
</dbReference>
<gene>
    <name evidence="17" type="ORF">RCOM_0917390</name>
</gene>
<feature type="region of interest" description="Disordered" evidence="13">
    <location>
        <begin position="418"/>
        <end position="438"/>
    </location>
</feature>
<dbReference type="InterPro" id="IPR011009">
    <property type="entry name" value="Kinase-like_dom_sf"/>
</dbReference>
<dbReference type="Pfam" id="PF07714">
    <property type="entry name" value="PK_Tyr_Ser-Thr"/>
    <property type="match status" value="1"/>
</dbReference>
<dbReference type="GO" id="GO:0004714">
    <property type="term" value="F:transmembrane receptor protein tyrosine kinase activity"/>
    <property type="evidence" value="ECO:0007669"/>
    <property type="project" value="InterPro"/>
</dbReference>
<dbReference type="FunFam" id="1.10.510.10:FF:000252">
    <property type="entry name" value="Receptor-like protein kinase FERONIA"/>
    <property type="match status" value="1"/>
</dbReference>
<feature type="region of interest" description="Disordered" evidence="13">
    <location>
        <begin position="839"/>
        <end position="888"/>
    </location>
</feature>
<evidence type="ECO:0000256" key="1">
    <source>
        <dbReference type="ARBA" id="ARBA00004479"/>
    </source>
</evidence>
<dbReference type="InterPro" id="IPR000719">
    <property type="entry name" value="Prot_kinase_dom"/>
</dbReference>
<dbReference type="PROSITE" id="PS00107">
    <property type="entry name" value="PROTEIN_KINASE_ATP"/>
    <property type="match status" value="1"/>
</dbReference>
<dbReference type="EC" id="2.7.11.25" evidence="17"/>
<dbReference type="EMBL" id="EQ974247">
    <property type="protein sequence ID" value="EEF31383.1"/>
    <property type="molecule type" value="Genomic_DNA"/>
</dbReference>
<dbReference type="PANTHER" id="PTHR34590">
    <property type="entry name" value="OS03G0124300 PROTEIN-RELATED"/>
    <property type="match status" value="1"/>
</dbReference>
<dbReference type="FunFam" id="2.60.120.430:FF:000007">
    <property type="entry name" value="FERONIA receptor-like kinase"/>
    <property type="match status" value="1"/>
</dbReference>
<dbReference type="eggNOG" id="KOG1187">
    <property type="taxonomic scope" value="Eukaryota"/>
</dbReference>
<dbReference type="Gene3D" id="3.30.200.20">
    <property type="entry name" value="Phosphorylase Kinase, domain 1"/>
    <property type="match status" value="1"/>
</dbReference>
<evidence type="ECO:0000256" key="4">
    <source>
        <dbReference type="ARBA" id="ARBA00022692"/>
    </source>
</evidence>
<keyword evidence="4 14" id="KW-0812">Transmembrane</keyword>
<dbReference type="FunFam" id="2.60.120.430:FF:000003">
    <property type="entry name" value="FERONIA receptor-like kinase"/>
    <property type="match status" value="1"/>
</dbReference>
<organism evidence="17 18">
    <name type="scientific">Ricinus communis</name>
    <name type="common">Castor bean</name>
    <dbReference type="NCBI Taxonomy" id="3988"/>
    <lineage>
        <taxon>Eukaryota</taxon>
        <taxon>Viridiplantae</taxon>
        <taxon>Streptophyta</taxon>
        <taxon>Embryophyta</taxon>
        <taxon>Tracheophyta</taxon>
        <taxon>Spermatophyta</taxon>
        <taxon>Magnoliopsida</taxon>
        <taxon>eudicotyledons</taxon>
        <taxon>Gunneridae</taxon>
        <taxon>Pentapetalae</taxon>
        <taxon>rosids</taxon>
        <taxon>fabids</taxon>
        <taxon>Malpighiales</taxon>
        <taxon>Euphorbiaceae</taxon>
        <taxon>Acalyphoideae</taxon>
        <taxon>Acalypheae</taxon>
        <taxon>Ricinus</taxon>
    </lineage>
</organism>